<evidence type="ECO:0000256" key="3">
    <source>
        <dbReference type="ARBA" id="ARBA00011245"/>
    </source>
</evidence>
<dbReference type="PROSITE" id="PS00178">
    <property type="entry name" value="AA_TRNA_LIGASE_I"/>
    <property type="match status" value="1"/>
</dbReference>
<evidence type="ECO:0000256" key="8">
    <source>
        <dbReference type="ARBA" id="ARBA00022917"/>
    </source>
</evidence>
<dbReference type="PANTHER" id="PTHR11956">
    <property type="entry name" value="ARGINYL-TRNA SYNTHETASE"/>
    <property type="match status" value="1"/>
</dbReference>
<feature type="domain" description="Arginyl tRNA synthetase N-terminal" evidence="14">
    <location>
        <begin position="3"/>
        <end position="89"/>
    </location>
</feature>
<comment type="subcellular location">
    <subcellularLocation>
        <location evidence="1 11">Cytoplasm</location>
    </subcellularLocation>
</comment>
<dbReference type="InterPro" id="IPR005148">
    <property type="entry name" value="Arg-tRNA-synth_N"/>
</dbReference>
<reference evidence="15" key="1">
    <citation type="submission" date="2011-01" db="EMBL/GenBank/DDBJ databases">
        <title>Complete sequence of chromosome of Thermovibrio ammonificans HB-1.</title>
        <authorList>
            <consortium name="US DOE Joint Genome Institute"/>
            <person name="Lucas S."/>
            <person name="Copeland A."/>
            <person name="Lapidus A."/>
            <person name="Cheng J.-F."/>
            <person name="Goodwin L."/>
            <person name="Pitluck S."/>
            <person name="Davenport K."/>
            <person name="Detter J.C."/>
            <person name="Han C."/>
            <person name="Tapia R."/>
            <person name="Land M."/>
            <person name="Hauser L."/>
            <person name="Kyrpides N."/>
            <person name="Ivanova N."/>
            <person name="Ovchinnikova G."/>
            <person name="Vetriani C."/>
            <person name="Woyke T."/>
        </authorList>
    </citation>
    <scope>NUCLEOTIDE SEQUENCE [LARGE SCALE GENOMIC DNA]</scope>
    <source>
        <strain evidence="15">HB-1</strain>
    </source>
</reference>
<dbReference type="FunFam" id="1.10.730.10:FF:000008">
    <property type="entry name" value="Arginine--tRNA ligase"/>
    <property type="match status" value="1"/>
</dbReference>
<keyword evidence="5 11" id="KW-0436">Ligase</keyword>
<evidence type="ECO:0000259" key="13">
    <source>
        <dbReference type="SMART" id="SM00836"/>
    </source>
</evidence>
<dbReference type="Pfam" id="PF05746">
    <property type="entry name" value="DALR_1"/>
    <property type="match status" value="1"/>
</dbReference>
<dbReference type="InterPro" id="IPR009080">
    <property type="entry name" value="tRNAsynth_Ia_anticodon-bd"/>
</dbReference>
<dbReference type="Gene3D" id="3.30.1360.70">
    <property type="entry name" value="Arginyl tRNA synthetase N-terminal domain"/>
    <property type="match status" value="1"/>
</dbReference>
<dbReference type="SUPFAM" id="SSF47323">
    <property type="entry name" value="Anticodon-binding domain of a subclass of class I aminoacyl-tRNA synthetases"/>
    <property type="match status" value="1"/>
</dbReference>
<dbReference type="PRINTS" id="PR01038">
    <property type="entry name" value="TRNASYNTHARG"/>
</dbReference>
<dbReference type="RefSeq" id="WP_013537867.1">
    <property type="nucleotide sequence ID" value="NC_014926.1"/>
</dbReference>
<dbReference type="InterPro" id="IPR035684">
    <property type="entry name" value="ArgRS_core"/>
</dbReference>
<sequence>MKELVRERILEAVTSVYGDDAAAVAERATVEKPKKSEFGDFATNVAFLLAKVVRQNPRVVAQELAAKLSGVEEFEKVEVAGGGFINFFLSQKAYENLLVQVVETDFYVSDVGGGEKVLLEYVSANPTGPLHVGHGRGAVVGDVLYRIMRLTGYVPEREFYINDAGRQIRLLGLSIYLRAKQLKGENVELPEDAYRGDYIVELAKKLLEEVRPDLLDLPEEEAVEVAAQFGKEELLKEIEADLKKLRVEFDNWFSEKSLHDSGKIEEVLKLLEEKGLLYEKDGALWLKTTLFGDDKDRVVKRSTGEYTYFAADIAYHYDKLKRGYDRAVDVWGADHHGYIPRVEAALKALGAPEGWLEVVLIQMVKLFKGGKEVKMSKRKGDFVPLRWLMEQVGVDPVRFFFLLKRHDTPLDFDLDLAVSTSSDNPVYYVQYAHARLCSVLDKAKERGFLPSKENLDLLSSDEERKLITGCYQLKYELQQAAQKREPHRLTYYLIELASTLHRFYNKHKVINEDNPQLTRARLYLVEAVRKTVATGLAILNVSAPRRM</sequence>
<feature type="short sequence motif" description="'HIGH' region" evidence="11">
    <location>
        <begin position="124"/>
        <end position="134"/>
    </location>
</feature>
<dbReference type="InterPro" id="IPR001278">
    <property type="entry name" value="Arg-tRNA-ligase"/>
</dbReference>
<evidence type="ECO:0000256" key="2">
    <source>
        <dbReference type="ARBA" id="ARBA00005594"/>
    </source>
</evidence>
<gene>
    <name evidence="11" type="primary">argS</name>
    <name evidence="15" type="ordered locus">Theam_1115</name>
</gene>
<dbReference type="GO" id="GO:0006420">
    <property type="term" value="P:arginyl-tRNA aminoacylation"/>
    <property type="evidence" value="ECO:0007669"/>
    <property type="project" value="UniProtKB-UniRule"/>
</dbReference>
<keyword evidence="9 11" id="KW-0030">Aminoacyl-tRNA synthetase</keyword>
<protein>
    <recommendedName>
        <fullName evidence="11">Arginine--tRNA ligase</fullName>
        <ecNumber evidence="11">6.1.1.19</ecNumber>
    </recommendedName>
    <alternativeName>
        <fullName evidence="11">Arginyl-tRNA synthetase</fullName>
        <shortName evidence="11">ArgRS</shortName>
    </alternativeName>
</protein>
<dbReference type="HOGENOM" id="CLU_006406_0_1_0"/>
<proteinExistence type="inferred from homology"/>
<dbReference type="InterPro" id="IPR008909">
    <property type="entry name" value="DALR_anticod-bd"/>
</dbReference>
<evidence type="ECO:0000256" key="9">
    <source>
        <dbReference type="ARBA" id="ARBA00023146"/>
    </source>
</evidence>
<evidence type="ECO:0000256" key="4">
    <source>
        <dbReference type="ARBA" id="ARBA00022490"/>
    </source>
</evidence>
<evidence type="ECO:0000256" key="6">
    <source>
        <dbReference type="ARBA" id="ARBA00022741"/>
    </source>
</evidence>
<accession>E8T2I6</accession>
<comment type="catalytic activity">
    <reaction evidence="10 11">
        <text>tRNA(Arg) + L-arginine + ATP = L-arginyl-tRNA(Arg) + AMP + diphosphate</text>
        <dbReference type="Rhea" id="RHEA:20301"/>
        <dbReference type="Rhea" id="RHEA-COMP:9658"/>
        <dbReference type="Rhea" id="RHEA-COMP:9673"/>
        <dbReference type="ChEBI" id="CHEBI:30616"/>
        <dbReference type="ChEBI" id="CHEBI:32682"/>
        <dbReference type="ChEBI" id="CHEBI:33019"/>
        <dbReference type="ChEBI" id="CHEBI:78442"/>
        <dbReference type="ChEBI" id="CHEBI:78513"/>
        <dbReference type="ChEBI" id="CHEBI:456215"/>
        <dbReference type="EC" id="6.1.1.19"/>
    </reaction>
</comment>
<dbReference type="InterPro" id="IPR001412">
    <property type="entry name" value="aa-tRNA-synth_I_CS"/>
</dbReference>
<dbReference type="InterPro" id="IPR014729">
    <property type="entry name" value="Rossmann-like_a/b/a_fold"/>
</dbReference>
<name>E8T2I6_THEA1</name>
<evidence type="ECO:0000256" key="12">
    <source>
        <dbReference type="RuleBase" id="RU363038"/>
    </source>
</evidence>
<dbReference type="EC" id="6.1.1.19" evidence="11"/>
<dbReference type="Gene3D" id="3.40.50.620">
    <property type="entry name" value="HUPs"/>
    <property type="match status" value="1"/>
</dbReference>
<dbReference type="Pfam" id="PF00750">
    <property type="entry name" value="tRNA-synt_1d"/>
    <property type="match status" value="1"/>
</dbReference>
<comment type="subunit">
    <text evidence="3 11">Monomer.</text>
</comment>
<feature type="domain" description="DALR anticodon binding" evidence="13">
    <location>
        <begin position="429"/>
        <end position="547"/>
    </location>
</feature>
<evidence type="ECO:0000313" key="16">
    <source>
        <dbReference type="Proteomes" id="UP000006362"/>
    </source>
</evidence>
<keyword evidence="16" id="KW-1185">Reference proteome</keyword>
<dbReference type="Proteomes" id="UP000006362">
    <property type="component" value="Chromosome"/>
</dbReference>
<dbReference type="Pfam" id="PF03485">
    <property type="entry name" value="Arg_tRNA_synt_N"/>
    <property type="match status" value="1"/>
</dbReference>
<keyword evidence="7 11" id="KW-0067">ATP-binding</keyword>
<dbReference type="CDD" id="cd00671">
    <property type="entry name" value="ArgRS_core"/>
    <property type="match status" value="1"/>
</dbReference>
<keyword evidence="8 11" id="KW-0648">Protein biosynthesis</keyword>
<dbReference type="GO" id="GO:0004814">
    <property type="term" value="F:arginine-tRNA ligase activity"/>
    <property type="evidence" value="ECO:0007669"/>
    <property type="project" value="UniProtKB-UniRule"/>
</dbReference>
<dbReference type="SUPFAM" id="SSF52374">
    <property type="entry name" value="Nucleotidylyl transferase"/>
    <property type="match status" value="1"/>
</dbReference>
<evidence type="ECO:0000256" key="11">
    <source>
        <dbReference type="HAMAP-Rule" id="MF_00123"/>
    </source>
</evidence>
<keyword evidence="4 11" id="KW-0963">Cytoplasm</keyword>
<dbReference type="NCBIfam" id="TIGR00456">
    <property type="entry name" value="argS"/>
    <property type="match status" value="1"/>
</dbReference>
<evidence type="ECO:0000259" key="14">
    <source>
        <dbReference type="SMART" id="SM01016"/>
    </source>
</evidence>
<dbReference type="SMART" id="SM00836">
    <property type="entry name" value="DALR_1"/>
    <property type="match status" value="1"/>
</dbReference>
<dbReference type="FunFam" id="3.40.50.620:FF:000062">
    <property type="entry name" value="Arginine--tRNA ligase"/>
    <property type="match status" value="1"/>
</dbReference>
<evidence type="ECO:0000256" key="1">
    <source>
        <dbReference type="ARBA" id="ARBA00004496"/>
    </source>
</evidence>
<evidence type="ECO:0000256" key="5">
    <source>
        <dbReference type="ARBA" id="ARBA00022598"/>
    </source>
</evidence>
<dbReference type="SUPFAM" id="SSF55190">
    <property type="entry name" value="Arginyl-tRNA synthetase (ArgRS), N-terminal 'additional' domain"/>
    <property type="match status" value="1"/>
</dbReference>
<dbReference type="Gene3D" id="1.10.730.10">
    <property type="entry name" value="Isoleucyl-tRNA Synthetase, Domain 1"/>
    <property type="match status" value="1"/>
</dbReference>
<dbReference type="eggNOG" id="COG0018">
    <property type="taxonomic scope" value="Bacteria"/>
</dbReference>
<dbReference type="SMART" id="SM01016">
    <property type="entry name" value="Arg_tRNA_synt_N"/>
    <property type="match status" value="1"/>
</dbReference>
<dbReference type="STRING" id="648996.Theam_1115"/>
<dbReference type="HAMAP" id="MF_00123">
    <property type="entry name" value="Arg_tRNA_synth"/>
    <property type="match status" value="1"/>
</dbReference>
<organism evidence="15 16">
    <name type="scientific">Thermovibrio ammonificans (strain DSM 15698 / JCM 12110 / HB-1)</name>
    <dbReference type="NCBI Taxonomy" id="648996"/>
    <lineage>
        <taxon>Bacteria</taxon>
        <taxon>Pseudomonadati</taxon>
        <taxon>Aquificota</taxon>
        <taxon>Aquificia</taxon>
        <taxon>Desulfurobacteriales</taxon>
        <taxon>Desulfurobacteriaceae</taxon>
        <taxon>Thermovibrio</taxon>
    </lineage>
</organism>
<dbReference type="EMBL" id="CP002444">
    <property type="protein sequence ID" value="ADU97081.1"/>
    <property type="molecule type" value="Genomic_DNA"/>
</dbReference>
<dbReference type="KEGG" id="tam:Theam_1115"/>
<evidence type="ECO:0000256" key="10">
    <source>
        <dbReference type="ARBA" id="ARBA00049339"/>
    </source>
</evidence>
<comment type="similarity">
    <text evidence="2 11 12">Belongs to the class-I aminoacyl-tRNA synthetase family.</text>
</comment>
<dbReference type="AlphaFoldDB" id="E8T2I6"/>
<evidence type="ECO:0000313" key="15">
    <source>
        <dbReference type="EMBL" id="ADU97081.1"/>
    </source>
</evidence>
<dbReference type="GO" id="GO:0005737">
    <property type="term" value="C:cytoplasm"/>
    <property type="evidence" value="ECO:0007669"/>
    <property type="project" value="UniProtKB-SubCell"/>
</dbReference>
<dbReference type="PANTHER" id="PTHR11956:SF5">
    <property type="entry name" value="ARGININE--TRNA LIGASE, CYTOPLASMIC"/>
    <property type="match status" value="1"/>
</dbReference>
<dbReference type="GO" id="GO:0005524">
    <property type="term" value="F:ATP binding"/>
    <property type="evidence" value="ECO:0007669"/>
    <property type="project" value="UniProtKB-UniRule"/>
</dbReference>
<dbReference type="InterPro" id="IPR036695">
    <property type="entry name" value="Arg-tRNA-synth_N_sf"/>
</dbReference>
<evidence type="ECO:0000256" key="7">
    <source>
        <dbReference type="ARBA" id="ARBA00022840"/>
    </source>
</evidence>
<dbReference type="OrthoDB" id="9805987at2"/>
<keyword evidence="6 11" id="KW-0547">Nucleotide-binding</keyword>